<dbReference type="InterPro" id="IPR044066">
    <property type="entry name" value="TRIAD_supradom"/>
</dbReference>
<dbReference type="GO" id="GO:0097039">
    <property type="term" value="P:protein linear polyubiquitination"/>
    <property type="evidence" value="ECO:0007669"/>
    <property type="project" value="TreeGrafter"/>
</dbReference>
<accession>A0A8H4RH65</accession>
<keyword evidence="7 8" id="KW-0862">Zinc</keyword>
<evidence type="ECO:0000313" key="11">
    <source>
        <dbReference type="EMBL" id="KAF4628087.1"/>
    </source>
</evidence>
<evidence type="ECO:0000313" key="12">
    <source>
        <dbReference type="Proteomes" id="UP000566819"/>
    </source>
</evidence>
<feature type="domain" description="RING-type" evidence="10">
    <location>
        <begin position="564"/>
        <end position="775"/>
    </location>
</feature>
<dbReference type="GO" id="GO:0043161">
    <property type="term" value="P:proteasome-mediated ubiquitin-dependent protein catabolic process"/>
    <property type="evidence" value="ECO:0007669"/>
    <property type="project" value="TreeGrafter"/>
</dbReference>
<dbReference type="PROSITE" id="PS51873">
    <property type="entry name" value="TRIAD"/>
    <property type="match status" value="1"/>
</dbReference>
<dbReference type="InterPro" id="IPR000571">
    <property type="entry name" value="Znf_CCCH"/>
</dbReference>
<dbReference type="InterPro" id="IPR051628">
    <property type="entry name" value="LUBAC_E3_Ligases"/>
</dbReference>
<dbReference type="GO" id="GO:0043130">
    <property type="term" value="F:ubiquitin binding"/>
    <property type="evidence" value="ECO:0007669"/>
    <property type="project" value="TreeGrafter"/>
</dbReference>
<keyword evidence="2" id="KW-0808">Transferase</keyword>
<dbReference type="GO" id="GO:0004842">
    <property type="term" value="F:ubiquitin-protein transferase activity"/>
    <property type="evidence" value="ECO:0007669"/>
    <property type="project" value="TreeGrafter"/>
</dbReference>
<comment type="pathway">
    <text evidence="1">Protein modification; protein ubiquitination.</text>
</comment>
<dbReference type="Proteomes" id="UP000566819">
    <property type="component" value="Unassembled WGS sequence"/>
</dbReference>
<evidence type="ECO:0000256" key="1">
    <source>
        <dbReference type="ARBA" id="ARBA00004906"/>
    </source>
</evidence>
<keyword evidence="6" id="KW-0833">Ubl conjugation pathway</keyword>
<dbReference type="PANTHER" id="PTHR22770:SF13">
    <property type="entry name" value="RING-TYPE DOMAIN-CONTAINING PROTEIN"/>
    <property type="match status" value="1"/>
</dbReference>
<evidence type="ECO:0008006" key="13">
    <source>
        <dbReference type="Google" id="ProtNLM"/>
    </source>
</evidence>
<sequence>MKNTISTPTSNQKIEIPACTFFIKGVCKNGISCRFRHENDAILDRPLNSPVNINGEKNLAPYNAMIANDKSIIHELNGARVTFEDGAEISSVKLASDFSRIQITGLSSGVSAAFVTGILLGLGFQVPESNILVKALGTEGSVAEVKMEDSGFAKAVIRKFDSSKNVGAGTKIAVKAMGENISKEGQVNRLQLSTVTCTWWRPSRSAWLVFKSQTDAARAKVVLESRAVLGRILTCSLQPGIRFSTSSTLQVGNLDIRTQKTSFDAILHGSMKPQKITLGDPSYRFPDKQAGEHIKGLLQDKGEIDSFEPHFLPGNPKVKATATFINRDAAALAVRSLNNRAQEALGNSKLFVNQVISIKCNVLTCIMETVKDEINRLREKAWKDGHVHLKEYPPPQTSNAITAVRVFGDSLEHVRKAKAELDKILAGTVVMDGALPLWDISFSSPASLHYLNELSRDSKLYIHREAQRGRLLIYGGLPAVRLNVERTLVAKIKALQQLTHTVILTPDLLAKAMQGGMRRLKRRFGASVVLNISTYPKTISIVGSATVVQEAQALLLEYTDQGQGEDDCVVCWTEATDPIRTRCGHFYCRDCFANQASSVGEGKHNLPIRCYGNDGKCLRIFSISDINSMLSATAFEELLKASFDTYVRTRPKNFQHCPTPNCIQIYRISKTGEVVICSICLTPICTTCNVVAHDGTTCEQYKDMFSEDTIAFERWKKEEDGRNCPNCNVTIQKSHGCNHMQCTQCSIHICWFCMETFDTGERCYGHMNKAHRDYSGE</sequence>
<dbReference type="PROSITE" id="PS50103">
    <property type="entry name" value="ZF_C3H1"/>
    <property type="match status" value="1"/>
</dbReference>
<reference evidence="11 12" key="1">
    <citation type="submission" date="2020-03" db="EMBL/GenBank/DDBJ databases">
        <title>Draft Genome Sequence of Cudoniella acicularis.</title>
        <authorList>
            <person name="Buettner E."/>
            <person name="Kellner H."/>
        </authorList>
    </citation>
    <scope>NUCLEOTIDE SEQUENCE [LARGE SCALE GENOMIC DNA]</scope>
    <source>
        <strain evidence="11 12">DSM 108380</strain>
    </source>
</reference>
<dbReference type="CDD" id="cd00590">
    <property type="entry name" value="RRM_SF"/>
    <property type="match status" value="1"/>
</dbReference>
<evidence type="ECO:0000256" key="5">
    <source>
        <dbReference type="ARBA" id="ARBA00022771"/>
    </source>
</evidence>
<dbReference type="GO" id="GO:0008270">
    <property type="term" value="F:zinc ion binding"/>
    <property type="evidence" value="ECO:0007669"/>
    <property type="project" value="UniProtKB-KW"/>
</dbReference>
<evidence type="ECO:0000256" key="8">
    <source>
        <dbReference type="PROSITE-ProRule" id="PRU00723"/>
    </source>
</evidence>
<gene>
    <name evidence="11" type="ORF">G7Y89_g10062</name>
</gene>
<feature type="domain" description="C3H1-type" evidence="9">
    <location>
        <begin position="13"/>
        <end position="40"/>
    </location>
</feature>
<dbReference type="OrthoDB" id="10009520at2759"/>
<feature type="zinc finger region" description="C3H1-type" evidence="8">
    <location>
        <begin position="13"/>
        <end position="40"/>
    </location>
</feature>
<dbReference type="SMART" id="SM00647">
    <property type="entry name" value="IBR"/>
    <property type="match status" value="2"/>
</dbReference>
<dbReference type="CDD" id="cd20335">
    <property type="entry name" value="BRcat_RBR"/>
    <property type="match status" value="1"/>
</dbReference>
<dbReference type="GO" id="GO:0000151">
    <property type="term" value="C:ubiquitin ligase complex"/>
    <property type="evidence" value="ECO:0007669"/>
    <property type="project" value="TreeGrafter"/>
</dbReference>
<dbReference type="Gene3D" id="1.20.120.1750">
    <property type="match status" value="1"/>
</dbReference>
<dbReference type="InterPro" id="IPR002867">
    <property type="entry name" value="IBR_dom"/>
</dbReference>
<evidence type="ECO:0000256" key="3">
    <source>
        <dbReference type="ARBA" id="ARBA00022723"/>
    </source>
</evidence>
<proteinExistence type="predicted"/>
<keyword evidence="4" id="KW-0677">Repeat</keyword>
<dbReference type="AlphaFoldDB" id="A0A8H4RH65"/>
<dbReference type="InterPro" id="IPR013083">
    <property type="entry name" value="Znf_RING/FYVE/PHD"/>
</dbReference>
<evidence type="ECO:0000256" key="4">
    <source>
        <dbReference type="ARBA" id="ARBA00022737"/>
    </source>
</evidence>
<comment type="caution">
    <text evidence="11">The sequence shown here is derived from an EMBL/GenBank/DDBJ whole genome shotgun (WGS) entry which is preliminary data.</text>
</comment>
<dbReference type="EMBL" id="JAAMPI010000863">
    <property type="protein sequence ID" value="KAF4628087.1"/>
    <property type="molecule type" value="Genomic_DNA"/>
</dbReference>
<keyword evidence="3 8" id="KW-0479">Metal-binding</keyword>
<evidence type="ECO:0000259" key="9">
    <source>
        <dbReference type="PROSITE" id="PS50103"/>
    </source>
</evidence>
<organism evidence="11 12">
    <name type="scientific">Cudoniella acicularis</name>
    <dbReference type="NCBI Taxonomy" id="354080"/>
    <lineage>
        <taxon>Eukaryota</taxon>
        <taxon>Fungi</taxon>
        <taxon>Dikarya</taxon>
        <taxon>Ascomycota</taxon>
        <taxon>Pezizomycotina</taxon>
        <taxon>Leotiomycetes</taxon>
        <taxon>Helotiales</taxon>
        <taxon>Tricladiaceae</taxon>
        <taxon>Cudoniella</taxon>
    </lineage>
</organism>
<dbReference type="Pfam" id="PF22191">
    <property type="entry name" value="IBR_1"/>
    <property type="match status" value="1"/>
</dbReference>
<dbReference type="Gene3D" id="4.10.1000.10">
    <property type="entry name" value="Zinc finger, CCCH-type"/>
    <property type="match status" value="1"/>
</dbReference>
<evidence type="ECO:0000256" key="2">
    <source>
        <dbReference type="ARBA" id="ARBA00022679"/>
    </source>
</evidence>
<keyword evidence="12" id="KW-1185">Reference proteome</keyword>
<protein>
    <recommendedName>
        <fullName evidence="13">RING-type E3 ubiquitin transferase</fullName>
    </recommendedName>
</protein>
<name>A0A8H4RH65_9HELO</name>
<dbReference type="Pfam" id="PF01485">
    <property type="entry name" value="IBR"/>
    <property type="match status" value="1"/>
</dbReference>
<dbReference type="Gene3D" id="3.30.40.10">
    <property type="entry name" value="Zinc/RING finger domain, C3HC4 (zinc finger)"/>
    <property type="match status" value="1"/>
</dbReference>
<evidence type="ECO:0000259" key="10">
    <source>
        <dbReference type="PROSITE" id="PS51873"/>
    </source>
</evidence>
<evidence type="ECO:0000256" key="6">
    <source>
        <dbReference type="ARBA" id="ARBA00022786"/>
    </source>
</evidence>
<evidence type="ECO:0000256" key="7">
    <source>
        <dbReference type="ARBA" id="ARBA00022833"/>
    </source>
</evidence>
<keyword evidence="5 8" id="KW-0863">Zinc-finger</keyword>
<dbReference type="SUPFAM" id="SSF57850">
    <property type="entry name" value="RING/U-box"/>
    <property type="match status" value="3"/>
</dbReference>
<dbReference type="CDD" id="cd22585">
    <property type="entry name" value="Rcat_RBR_DEAH12-like"/>
    <property type="match status" value="1"/>
</dbReference>
<dbReference type="PANTHER" id="PTHR22770">
    <property type="entry name" value="UBIQUITIN CONJUGATING ENZYME 7 INTERACTING PROTEIN-RELATED"/>
    <property type="match status" value="1"/>
</dbReference>